<reference evidence="8" key="2">
    <citation type="submission" date="2025-09" db="UniProtKB">
        <authorList>
            <consortium name="Ensembl"/>
        </authorList>
    </citation>
    <scope>IDENTIFICATION</scope>
</reference>
<comment type="function">
    <text evidence="3">Component of the cytosolic iron-sulfur protein assembly (CIA) complex, a multiprotein complex that mediates the incorporation of iron-sulfur cluster into extramitochondrial Fe/S proteins. As a CIA complex component and in collaboration with CIAO1 and MMS19, binds to and facilitates the assembly of most cytosolic-nuclear Fe/S proteins. As part of the mitotic spindle-associated MMXD complex it plays a role in chromosome segregation, probably by facilitating iron-sulfur cluster assembly into ERCC2/XPD. Together with MMS19, facilitates the transfer of Fe-S clusters to the motor protein KIF4A, which ensures proper localization of KIF4A to mitotic machinery components to promote the progression of mitosis.</text>
</comment>
<dbReference type="AlphaFoldDB" id="A0A8D2LDV2"/>
<evidence type="ECO:0000256" key="5">
    <source>
        <dbReference type="ARBA" id="ARBA00074928"/>
    </source>
</evidence>
<dbReference type="Gene3D" id="3.30.300.130">
    <property type="entry name" value="Fe-S cluster assembly (FSCA)"/>
    <property type="match status" value="1"/>
</dbReference>
<dbReference type="InterPro" id="IPR002744">
    <property type="entry name" value="MIP18-like"/>
</dbReference>
<keyword evidence="9" id="KW-1185">Reference proteome</keyword>
<dbReference type="FunFam" id="3.30.300.130:FF:000005">
    <property type="entry name" value="Mitotic spindle-associated mmxd complex subunit"/>
    <property type="match status" value="1"/>
</dbReference>
<dbReference type="InterPro" id="IPR039796">
    <property type="entry name" value="MIP18"/>
</dbReference>
<dbReference type="InterPro" id="IPR034904">
    <property type="entry name" value="FSCA_dom_sf"/>
</dbReference>
<comment type="subunit">
    <text evidence="4">Component of the CIA complex. Component of the MMXD complex, which includes CIAO1, ERCC2, CIAO2B, MMS19 and SLC25A5. Interacts with CIAO1, ERCC2 and MMS19; the interactions are direct. Interacts with KIF4A; the interaction facilitates the transfer of Fe-S clusters to KIF4A to ensure proper localization of KIF4A to the mitotic machinery. Interacts with CCDC117; the interaction is direct.</text>
</comment>
<evidence type="ECO:0000313" key="9">
    <source>
        <dbReference type="Proteomes" id="UP000694545"/>
    </source>
</evidence>
<evidence type="ECO:0000313" key="8">
    <source>
        <dbReference type="Ensembl" id="ENSVKKP00000020353.1"/>
    </source>
</evidence>
<gene>
    <name evidence="8" type="primary">CIAO2B</name>
</gene>
<evidence type="ECO:0000256" key="1">
    <source>
        <dbReference type="ARBA" id="ARBA00010381"/>
    </source>
</evidence>
<dbReference type="SUPFAM" id="SSF117916">
    <property type="entry name" value="Fe-S cluster assembly (FSCA) domain-like"/>
    <property type="match status" value="1"/>
</dbReference>
<dbReference type="GO" id="GO:0007059">
    <property type="term" value="P:chromosome segregation"/>
    <property type="evidence" value="ECO:0007669"/>
    <property type="project" value="UniProtKB-KW"/>
</dbReference>
<evidence type="ECO:0000256" key="3">
    <source>
        <dbReference type="ARBA" id="ARBA00055145"/>
    </source>
</evidence>
<dbReference type="GO" id="GO:0051604">
    <property type="term" value="P:protein maturation"/>
    <property type="evidence" value="ECO:0007669"/>
    <property type="project" value="InterPro"/>
</dbReference>
<feature type="domain" description="MIP18 family-like" evidence="7">
    <location>
        <begin position="44"/>
        <end position="119"/>
    </location>
</feature>
<comment type="similarity">
    <text evidence="1">Belongs to the MIP18 family.</text>
</comment>
<name>A0A8D2LDV2_VARKO</name>
<dbReference type="Pfam" id="PF01883">
    <property type="entry name" value="FeS_assembly_P"/>
    <property type="match status" value="1"/>
</dbReference>
<evidence type="ECO:0000256" key="2">
    <source>
        <dbReference type="ARBA" id="ARBA00022829"/>
    </source>
</evidence>
<organism evidence="8 9">
    <name type="scientific">Varanus komodoensis</name>
    <name type="common">Komodo dragon</name>
    <dbReference type="NCBI Taxonomy" id="61221"/>
    <lineage>
        <taxon>Eukaryota</taxon>
        <taxon>Metazoa</taxon>
        <taxon>Chordata</taxon>
        <taxon>Craniata</taxon>
        <taxon>Vertebrata</taxon>
        <taxon>Euteleostomi</taxon>
        <taxon>Lepidosauria</taxon>
        <taxon>Squamata</taxon>
        <taxon>Bifurcata</taxon>
        <taxon>Unidentata</taxon>
        <taxon>Episquamata</taxon>
        <taxon>Toxicofera</taxon>
        <taxon>Anguimorpha</taxon>
        <taxon>Paleoanguimorpha</taxon>
        <taxon>Varanoidea</taxon>
        <taxon>Varanidae</taxon>
        <taxon>Varanus</taxon>
    </lineage>
</organism>
<dbReference type="Proteomes" id="UP000694545">
    <property type="component" value="Unplaced"/>
</dbReference>
<evidence type="ECO:0000256" key="6">
    <source>
        <dbReference type="ARBA" id="ARBA00075477"/>
    </source>
</evidence>
<keyword evidence="2" id="KW-0159">Chromosome partition</keyword>
<evidence type="ECO:0000256" key="4">
    <source>
        <dbReference type="ARBA" id="ARBA00065687"/>
    </source>
</evidence>
<dbReference type="GO" id="GO:0097361">
    <property type="term" value="C:cytosolic [4Fe-4S] assembly targeting complex"/>
    <property type="evidence" value="ECO:0007669"/>
    <property type="project" value="UniProtKB-ARBA"/>
</dbReference>
<evidence type="ECO:0000259" key="7">
    <source>
        <dbReference type="Pfam" id="PF01883"/>
    </source>
</evidence>
<dbReference type="PANTHER" id="PTHR12377">
    <property type="entry name" value="CYTOSOLIC IRON-SULFUR ASSEMBLY COMPONENT 2B-RELATED"/>
    <property type="match status" value="1"/>
</dbReference>
<sequence>MVGPAAAAAAALENANPLVYRRQGERPVTAREEDDELPDAFDDREVFDLIRSINDPEHPLTLEELNVVEQVRVKVNDAESTVSVEFTPTIPHCSMATLIGLSIKVKLIRSLPERFKVSADDQSTGGIKQTCLLIGCTVILQCPPPWQGWKWGTQEQPRTSHGVRCIINLAIEQYRNEMSCLLRGKSTRTET</sequence>
<dbReference type="Ensembl" id="ENSVKKT00000020858.1">
    <property type="protein sequence ID" value="ENSVKKP00000020353.1"/>
    <property type="gene ID" value="ENSVKKG00000013717.1"/>
</dbReference>
<dbReference type="PANTHER" id="PTHR12377:SF0">
    <property type="entry name" value="CYTOSOLIC IRON-SULFUR ASSEMBLY COMPONENT 2B"/>
    <property type="match status" value="1"/>
</dbReference>
<reference evidence="8" key="1">
    <citation type="submission" date="2025-08" db="UniProtKB">
        <authorList>
            <consortium name="Ensembl"/>
        </authorList>
    </citation>
    <scope>IDENTIFICATION</scope>
</reference>
<accession>A0A8D2LDV2</accession>
<proteinExistence type="inferred from homology"/>
<protein>
    <recommendedName>
        <fullName evidence="5">Cytosolic iron-sulfur assembly component 2B</fullName>
    </recommendedName>
    <alternativeName>
        <fullName evidence="6">Mitotic spindle-associated MMXD complex subunit MIP18</fullName>
    </alternativeName>
</protein>